<dbReference type="Gene3D" id="2.60.40.790">
    <property type="match status" value="1"/>
</dbReference>
<evidence type="ECO:0000256" key="1">
    <source>
        <dbReference type="ARBA" id="ARBA00008509"/>
    </source>
</evidence>
<feature type="compositionally biased region" description="Basic and acidic residues" evidence="2">
    <location>
        <begin position="379"/>
        <end position="403"/>
    </location>
</feature>
<feature type="compositionally biased region" description="Polar residues" evidence="2">
    <location>
        <begin position="482"/>
        <end position="508"/>
    </location>
</feature>
<comment type="similarity">
    <text evidence="1">Belongs to the SGT1 family.</text>
</comment>
<dbReference type="InterPro" id="IPR044563">
    <property type="entry name" value="Sgt1-like"/>
</dbReference>
<dbReference type="InterPro" id="IPR007699">
    <property type="entry name" value="SGS_dom"/>
</dbReference>
<name>A0ABP0BZW4_9PEZI</name>
<dbReference type="PROSITE" id="PS51048">
    <property type="entry name" value="SGS"/>
    <property type="match status" value="1"/>
</dbReference>
<gene>
    <name evidence="5" type="primary">SGT1</name>
    <name evidence="5" type="ORF">SEUCBS140593_005735</name>
</gene>
<dbReference type="SUPFAM" id="SSF48452">
    <property type="entry name" value="TPR-like"/>
    <property type="match status" value="1"/>
</dbReference>
<accession>A0ABP0BZW4</accession>
<dbReference type="EMBL" id="CAWUHD010000057">
    <property type="protein sequence ID" value="CAK7224941.1"/>
    <property type="molecule type" value="Genomic_DNA"/>
</dbReference>
<sequence>MMFGGGEETVRPPTPPPTPAELGLKAVQAKKFDVALEHLTAALAEAVTKSPEDLPELLVGRSQAYLGLKRDYDLALEDTERAYHLAGSNIRLLALAQYRRAVVLGVMKRFAEADACCIWSQHLLEGKAKTGGVDEKEEKEVLQNVDSDGNYLRTYDNLPETLDDRPKDDNDATIHDKALHRPTDAGAEWSRAYMWRGFVLREMQKLPPNDPGRKLTVSRVPPKPTTYLTPSKLSSDKSPKKAAKEDAKATIAATAQAKTNIVPVTAPAPAKIPVATSTATPAVAPLSPSLRVDMYQSQTKVNLTLYAKGVDSKSLRIQAGAETLQFSNLPTAVAGPSGAVTLKLGGPIDEADITKRVTPYKIELQLTKKTAGEKWARWGDQVKADEENKEDGKKDEKKDEAPLKEVSNAAAPEAAASAPKIVPASAPAPATAKIENKPAGPVYPTSHRNGPKNWDKLEDDDDDREEDKSVDAFFKMLYANSTPEQQRAMNKSFTESSGTALSTDWSSVSKERVQVRPPDGAQATSWDEKVTK</sequence>
<evidence type="ECO:0000313" key="6">
    <source>
        <dbReference type="Proteomes" id="UP001642482"/>
    </source>
</evidence>
<protein>
    <submittedName>
        <fullName evidence="5">Cochaperone protein</fullName>
    </submittedName>
</protein>
<dbReference type="Pfam" id="PF04969">
    <property type="entry name" value="CS"/>
    <property type="match status" value="1"/>
</dbReference>
<feature type="region of interest" description="Disordered" evidence="2">
    <location>
        <begin position="379"/>
        <end position="468"/>
    </location>
</feature>
<dbReference type="InterPro" id="IPR011990">
    <property type="entry name" value="TPR-like_helical_dom_sf"/>
</dbReference>
<feature type="domain" description="CS" evidence="4">
    <location>
        <begin position="287"/>
        <end position="379"/>
    </location>
</feature>
<feature type="compositionally biased region" description="Basic and acidic residues" evidence="2">
    <location>
        <begin position="234"/>
        <end position="244"/>
    </location>
</feature>
<keyword evidence="6" id="KW-1185">Reference proteome</keyword>
<feature type="domain" description="SGS" evidence="3">
    <location>
        <begin position="442"/>
        <end position="528"/>
    </location>
</feature>
<comment type="caution">
    <text evidence="5">The sequence shown here is derived from an EMBL/GenBank/DDBJ whole genome shotgun (WGS) entry which is preliminary data.</text>
</comment>
<organism evidence="5 6">
    <name type="scientific">Sporothrix eucalyptigena</name>
    <dbReference type="NCBI Taxonomy" id="1812306"/>
    <lineage>
        <taxon>Eukaryota</taxon>
        <taxon>Fungi</taxon>
        <taxon>Dikarya</taxon>
        <taxon>Ascomycota</taxon>
        <taxon>Pezizomycotina</taxon>
        <taxon>Sordariomycetes</taxon>
        <taxon>Sordariomycetidae</taxon>
        <taxon>Ophiostomatales</taxon>
        <taxon>Ophiostomataceae</taxon>
        <taxon>Sporothrix</taxon>
    </lineage>
</organism>
<reference evidence="5 6" key="1">
    <citation type="submission" date="2024-01" db="EMBL/GenBank/DDBJ databases">
        <authorList>
            <person name="Allen C."/>
            <person name="Tagirdzhanova G."/>
        </authorList>
    </citation>
    <scope>NUCLEOTIDE SEQUENCE [LARGE SCALE GENOMIC DNA]</scope>
</reference>
<dbReference type="InterPro" id="IPR007052">
    <property type="entry name" value="CS_dom"/>
</dbReference>
<dbReference type="Proteomes" id="UP001642482">
    <property type="component" value="Unassembled WGS sequence"/>
</dbReference>
<dbReference type="Pfam" id="PF05002">
    <property type="entry name" value="SGS"/>
    <property type="match status" value="1"/>
</dbReference>
<feature type="compositionally biased region" description="Low complexity" evidence="2">
    <location>
        <begin position="409"/>
        <end position="419"/>
    </location>
</feature>
<evidence type="ECO:0000259" key="4">
    <source>
        <dbReference type="PROSITE" id="PS51203"/>
    </source>
</evidence>
<feature type="region of interest" description="Disordered" evidence="2">
    <location>
        <begin position="482"/>
        <end position="532"/>
    </location>
</feature>
<evidence type="ECO:0000259" key="3">
    <source>
        <dbReference type="PROSITE" id="PS51048"/>
    </source>
</evidence>
<dbReference type="SUPFAM" id="SSF49764">
    <property type="entry name" value="HSP20-like chaperones"/>
    <property type="match status" value="1"/>
</dbReference>
<evidence type="ECO:0000256" key="2">
    <source>
        <dbReference type="SAM" id="MobiDB-lite"/>
    </source>
</evidence>
<dbReference type="InterPro" id="IPR008978">
    <property type="entry name" value="HSP20-like_chaperone"/>
</dbReference>
<proteinExistence type="inferred from homology"/>
<feature type="region of interest" description="Disordered" evidence="2">
    <location>
        <begin position="206"/>
        <end position="244"/>
    </location>
</feature>
<evidence type="ECO:0000313" key="5">
    <source>
        <dbReference type="EMBL" id="CAK7224941.1"/>
    </source>
</evidence>
<dbReference type="PANTHER" id="PTHR45862">
    <property type="entry name" value="PROTEIN SGT1 HOMOLOG"/>
    <property type="match status" value="1"/>
</dbReference>
<dbReference type="Gene3D" id="1.25.40.10">
    <property type="entry name" value="Tetratricopeptide repeat domain"/>
    <property type="match status" value="1"/>
</dbReference>
<dbReference type="CDD" id="cd06466">
    <property type="entry name" value="p23_CS_SGT1_like"/>
    <property type="match status" value="1"/>
</dbReference>
<dbReference type="PROSITE" id="PS51203">
    <property type="entry name" value="CS"/>
    <property type="match status" value="1"/>
</dbReference>